<feature type="domain" description="TRAM" evidence="7">
    <location>
        <begin position="429"/>
        <end position="491"/>
    </location>
</feature>
<evidence type="ECO:0000259" key="8">
    <source>
        <dbReference type="PROSITE" id="PS51449"/>
    </source>
</evidence>
<dbReference type="Pfam" id="PF00919">
    <property type="entry name" value="UPF0004"/>
    <property type="match status" value="1"/>
</dbReference>
<evidence type="ECO:0000313" key="10">
    <source>
        <dbReference type="EMBL" id="DAF98073.1"/>
    </source>
</evidence>
<evidence type="ECO:0000259" key="9">
    <source>
        <dbReference type="PROSITE" id="PS51918"/>
    </source>
</evidence>
<dbReference type="CDD" id="cd01335">
    <property type="entry name" value="Radical_SAM"/>
    <property type="match status" value="1"/>
</dbReference>
<dbReference type="SFLD" id="SFLDG01061">
    <property type="entry name" value="methylthiotransferase"/>
    <property type="match status" value="1"/>
</dbReference>
<dbReference type="PANTHER" id="PTHR43020">
    <property type="entry name" value="CDK5 REGULATORY SUBUNIT-ASSOCIATED PROTEIN 1"/>
    <property type="match status" value="1"/>
</dbReference>
<evidence type="ECO:0000256" key="5">
    <source>
        <dbReference type="ARBA" id="ARBA00023004"/>
    </source>
</evidence>
<evidence type="ECO:0000256" key="2">
    <source>
        <dbReference type="ARBA" id="ARBA00022485"/>
    </source>
</evidence>
<feature type="domain" description="Radical SAM core" evidence="9">
    <location>
        <begin position="196"/>
        <end position="426"/>
    </location>
</feature>
<dbReference type="Gene3D" id="3.80.30.20">
    <property type="entry name" value="tm_1862 like domain"/>
    <property type="match status" value="1"/>
</dbReference>
<sequence>MLCFLVCYDILVKVSAFGGTDLERENVLIPQADLDRQREFEEKIRGLFAAREAHPAACVDTFGCQQNVADGQKLMGMLEASGFTLTQDPKEADLVLLNTCAIREHAEDRVFGNLGALTHTKKENPEQVICLCGCMAQEPRVSERIKKSYPHVDLVFGPQALWKFPELLWQVYETKKRVFSVQDEHGTIAEGIPVVREKGVKAWVSIMYGCNNFCSYCIVPYVRGRERSRDPQAVLAEVRQLVEAGYKDITLLGQNVNSYGNDLDLDYHFPDLLADIDRIPGEYLIRFMSSHPKDATPRLFDVMAASSHVAKQLHLPFQSGNDRVLKEMNRRYTRQQYLDLVNYAKRVMPGLVLTSDVIIGFPGETEAEAMDTVSLVEEVGFDALFTFIYSPRPGTKAAAMPDPATRAEKQKWFDRLLEVQNNMSAKLHAAYVGKTVRVLVDGESDDPEYPLTSRTEGNRLVRLKGDKALIGQFADVAVTGSNTWALYGEAV</sequence>
<dbReference type="NCBIfam" id="TIGR01574">
    <property type="entry name" value="miaB-methiolase"/>
    <property type="match status" value="1"/>
</dbReference>
<keyword evidence="2" id="KW-0004">4Fe-4S</keyword>
<dbReference type="PROSITE" id="PS50926">
    <property type="entry name" value="TRAM"/>
    <property type="match status" value="1"/>
</dbReference>
<dbReference type="SMART" id="SM00729">
    <property type="entry name" value="Elp3"/>
    <property type="match status" value="1"/>
</dbReference>
<keyword evidence="3" id="KW-0949">S-adenosyl-L-methionine</keyword>
<dbReference type="InterPro" id="IPR006463">
    <property type="entry name" value="MiaB_methiolase"/>
</dbReference>
<dbReference type="Pfam" id="PF01938">
    <property type="entry name" value="TRAM"/>
    <property type="match status" value="1"/>
</dbReference>
<dbReference type="InterPro" id="IPR038135">
    <property type="entry name" value="Methylthiotransferase_N_sf"/>
</dbReference>
<dbReference type="InterPro" id="IPR005839">
    <property type="entry name" value="Methylthiotransferase"/>
</dbReference>
<dbReference type="InterPro" id="IPR020612">
    <property type="entry name" value="Methylthiotransferase_CS"/>
</dbReference>
<evidence type="ECO:0000256" key="4">
    <source>
        <dbReference type="ARBA" id="ARBA00022723"/>
    </source>
</evidence>
<keyword evidence="4" id="KW-0479">Metal-binding</keyword>
<dbReference type="PROSITE" id="PS01278">
    <property type="entry name" value="MTTASE_RADICAL"/>
    <property type="match status" value="1"/>
</dbReference>
<dbReference type="SFLD" id="SFLDG01082">
    <property type="entry name" value="B12-binding_domain_containing"/>
    <property type="match status" value="1"/>
</dbReference>
<dbReference type="GO" id="GO:0046872">
    <property type="term" value="F:metal ion binding"/>
    <property type="evidence" value="ECO:0007669"/>
    <property type="project" value="UniProtKB-KW"/>
</dbReference>
<dbReference type="HAMAP" id="MF_01864">
    <property type="entry name" value="tRNA_metthiotr_MiaB"/>
    <property type="match status" value="1"/>
</dbReference>
<protein>
    <submittedName>
        <fullName evidence="10">(Dimethylallyl)adenosine tRNA methylthiotransferase</fullName>
    </submittedName>
</protein>
<dbReference type="GO" id="GO:0051539">
    <property type="term" value="F:4 iron, 4 sulfur cluster binding"/>
    <property type="evidence" value="ECO:0007669"/>
    <property type="project" value="UniProtKB-KW"/>
</dbReference>
<dbReference type="PROSITE" id="PS51918">
    <property type="entry name" value="RADICAL_SAM"/>
    <property type="match status" value="1"/>
</dbReference>
<evidence type="ECO:0000256" key="1">
    <source>
        <dbReference type="ARBA" id="ARBA00001966"/>
    </source>
</evidence>
<dbReference type="SFLD" id="SFLDS00029">
    <property type="entry name" value="Radical_SAM"/>
    <property type="match status" value="1"/>
</dbReference>
<dbReference type="InterPro" id="IPR013848">
    <property type="entry name" value="Methylthiotransferase_N"/>
</dbReference>
<name>A0A8S5UUC1_9CAUD</name>
<dbReference type="Gene3D" id="3.40.50.12160">
    <property type="entry name" value="Methylthiotransferase, N-terminal domain"/>
    <property type="match status" value="1"/>
</dbReference>
<dbReference type="NCBIfam" id="TIGR00089">
    <property type="entry name" value="MiaB/RimO family radical SAM methylthiotransferase"/>
    <property type="match status" value="1"/>
</dbReference>
<feature type="domain" description="MTTase N-terminal" evidence="8">
    <location>
        <begin position="55"/>
        <end position="173"/>
    </location>
</feature>
<dbReference type="Pfam" id="PF04055">
    <property type="entry name" value="Radical_SAM"/>
    <property type="match status" value="1"/>
</dbReference>
<dbReference type="SUPFAM" id="SSF102114">
    <property type="entry name" value="Radical SAM enzymes"/>
    <property type="match status" value="1"/>
</dbReference>
<dbReference type="InterPro" id="IPR002792">
    <property type="entry name" value="TRAM_dom"/>
</dbReference>
<dbReference type="FunFam" id="3.40.50.12160:FF:000003">
    <property type="entry name" value="CDK5 regulatory subunit-associated protein 1"/>
    <property type="match status" value="1"/>
</dbReference>
<dbReference type="FunFam" id="3.80.30.20:FF:000001">
    <property type="entry name" value="tRNA-2-methylthio-N(6)-dimethylallyladenosine synthase 2"/>
    <property type="match status" value="1"/>
</dbReference>
<dbReference type="PANTHER" id="PTHR43020:SF2">
    <property type="entry name" value="MITOCHONDRIAL TRNA METHYLTHIOTRANSFERASE CDK5RAP1"/>
    <property type="match status" value="1"/>
</dbReference>
<dbReference type="EMBL" id="BK016142">
    <property type="protein sequence ID" value="DAF98073.1"/>
    <property type="molecule type" value="Genomic_DNA"/>
</dbReference>
<dbReference type="InterPro" id="IPR023404">
    <property type="entry name" value="rSAM_horseshoe"/>
</dbReference>
<dbReference type="SFLD" id="SFLDF00273">
    <property type="entry name" value="(dimethylallyl)adenosine_tRNA"/>
    <property type="match status" value="1"/>
</dbReference>
<keyword evidence="5" id="KW-0408">Iron</keyword>
<evidence type="ECO:0000259" key="7">
    <source>
        <dbReference type="PROSITE" id="PS50926"/>
    </source>
</evidence>
<dbReference type="PROSITE" id="PS51449">
    <property type="entry name" value="MTTASE_N"/>
    <property type="match status" value="1"/>
</dbReference>
<evidence type="ECO:0000256" key="6">
    <source>
        <dbReference type="ARBA" id="ARBA00023014"/>
    </source>
</evidence>
<evidence type="ECO:0000256" key="3">
    <source>
        <dbReference type="ARBA" id="ARBA00022691"/>
    </source>
</evidence>
<accession>A0A8S5UUC1</accession>
<dbReference type="InterPro" id="IPR006638">
    <property type="entry name" value="Elp3/MiaA/NifB-like_rSAM"/>
</dbReference>
<dbReference type="InterPro" id="IPR058240">
    <property type="entry name" value="rSAM_sf"/>
</dbReference>
<dbReference type="InterPro" id="IPR007197">
    <property type="entry name" value="rSAM"/>
</dbReference>
<proteinExistence type="inferred from homology"/>
<organism evidence="10">
    <name type="scientific">Podoviridae sp. ctIpM11</name>
    <dbReference type="NCBI Taxonomy" id="2825240"/>
    <lineage>
        <taxon>Viruses</taxon>
        <taxon>Duplodnaviria</taxon>
        <taxon>Heunggongvirae</taxon>
        <taxon>Uroviricota</taxon>
        <taxon>Caudoviricetes</taxon>
    </lineage>
</organism>
<keyword evidence="6" id="KW-0411">Iron-sulfur</keyword>
<reference evidence="10" key="1">
    <citation type="journal article" date="2021" name="Proc. Natl. Acad. Sci. U.S.A.">
        <title>A Catalog of Tens of Thousands of Viruses from Human Metagenomes Reveals Hidden Associations with Chronic Diseases.</title>
        <authorList>
            <person name="Tisza M.J."/>
            <person name="Buck C.B."/>
        </authorList>
    </citation>
    <scope>NUCLEOTIDE SEQUENCE</scope>
    <source>
        <strain evidence="10">CtIpM11</strain>
    </source>
</reference>
<comment type="cofactor">
    <cofactor evidence="1">
        <name>[4Fe-4S] cluster</name>
        <dbReference type="ChEBI" id="CHEBI:49883"/>
    </cofactor>
</comment>
<dbReference type="GO" id="GO:0035597">
    <property type="term" value="F:tRNA-2-methylthio-N(6)-dimethylallyladenosine(37) synthase activity"/>
    <property type="evidence" value="ECO:0007669"/>
    <property type="project" value="TreeGrafter"/>
</dbReference>